<evidence type="ECO:0000256" key="1">
    <source>
        <dbReference type="SAM" id="MobiDB-lite"/>
    </source>
</evidence>
<reference evidence="2 3" key="1">
    <citation type="submission" date="2015-10" db="EMBL/GenBank/DDBJ databases">
        <title>Corynebacteirum lowii and Corynebacterium oculi species nova, derived from human clinical disease and and emended description of Corynebacterium mastiditis.</title>
        <authorList>
            <person name="Bernard K."/>
            <person name="Pacheco A.L."/>
            <person name="Mcdougall C."/>
            <person name="Burtx T."/>
            <person name="Weibe D."/>
            <person name="Tyler S."/>
            <person name="Olson A.B."/>
            <person name="Cnockaert M."/>
            <person name="Eguchi H."/>
            <person name="Kuwahara T."/>
            <person name="Nakayama-Imaohji H."/>
            <person name="Boudewijins M."/>
            <person name="Van Hoecke F."/>
            <person name="Bernier A.-M."/>
            <person name="Vandamme P."/>
        </authorList>
    </citation>
    <scope>NUCLEOTIDE SEQUENCE [LARGE SCALE GENOMIC DNA]</scope>
    <source>
        <strain evidence="2 3">NML 130210</strain>
    </source>
</reference>
<keyword evidence="3" id="KW-1185">Reference proteome</keyword>
<dbReference type="Proteomes" id="UP000050517">
    <property type="component" value="Unassembled WGS sequence"/>
</dbReference>
<accession>A0A0Q0YBG0</accession>
<name>A0A0Q0YBG0_9CORY</name>
<feature type="region of interest" description="Disordered" evidence="1">
    <location>
        <begin position="1"/>
        <end position="28"/>
    </location>
</feature>
<protein>
    <submittedName>
        <fullName evidence="2">Uncharacterized protein</fullName>
    </submittedName>
</protein>
<sequence length="86" mass="9346">MVQQRLNNYPVAKTAKPGACPSLRANKPDSQGRSFIDAEYDGGYIIPIYYDYGADRSAACAAAQQYSGAYARQLTQVEGDYNNPCG</sequence>
<proteinExistence type="predicted"/>
<evidence type="ECO:0000313" key="2">
    <source>
        <dbReference type="EMBL" id="KQB83299.1"/>
    </source>
</evidence>
<evidence type="ECO:0000313" key="3">
    <source>
        <dbReference type="Proteomes" id="UP000050517"/>
    </source>
</evidence>
<dbReference type="EMBL" id="LKST01000004">
    <property type="protein sequence ID" value="KQB83299.1"/>
    <property type="molecule type" value="Genomic_DNA"/>
</dbReference>
<organism evidence="2 3">
    <name type="scientific">Corynebacterium oculi</name>
    <dbReference type="NCBI Taxonomy" id="1544416"/>
    <lineage>
        <taxon>Bacteria</taxon>
        <taxon>Bacillati</taxon>
        <taxon>Actinomycetota</taxon>
        <taxon>Actinomycetes</taxon>
        <taxon>Mycobacteriales</taxon>
        <taxon>Corynebacteriaceae</taxon>
        <taxon>Corynebacterium</taxon>
    </lineage>
</organism>
<dbReference type="PATRIC" id="fig|1544416.3.peg.2273"/>
<dbReference type="AlphaFoldDB" id="A0A0Q0YBG0"/>
<gene>
    <name evidence="2" type="ORF">Cocul_02273</name>
</gene>
<comment type="caution">
    <text evidence="2">The sequence shown here is derived from an EMBL/GenBank/DDBJ whole genome shotgun (WGS) entry which is preliminary data.</text>
</comment>